<evidence type="ECO:0000256" key="2">
    <source>
        <dbReference type="ARBA" id="ARBA00022552"/>
    </source>
</evidence>
<evidence type="ECO:0000256" key="3">
    <source>
        <dbReference type="ARBA" id="ARBA00022603"/>
    </source>
</evidence>
<keyword evidence="2 6" id="KW-0698">rRNA processing</keyword>
<dbReference type="RefSeq" id="WP_011994486.1">
    <property type="nucleotide sequence ID" value="NC_009718.1"/>
</dbReference>
<dbReference type="EMBL" id="CP000771">
    <property type="protein sequence ID" value="ABS61177.1"/>
    <property type="molecule type" value="Genomic_DNA"/>
</dbReference>
<dbReference type="GO" id="GO:0005737">
    <property type="term" value="C:cytoplasm"/>
    <property type="evidence" value="ECO:0007669"/>
    <property type="project" value="UniProtKB-SubCell"/>
</dbReference>
<dbReference type="InterPro" id="IPR018063">
    <property type="entry name" value="SAM_MeTrfase_RsmI_CS"/>
</dbReference>
<comment type="function">
    <text evidence="6">Catalyzes the 2'-O-methylation of the ribose of cytidine 1402 (C1402) in 16S rRNA.</text>
</comment>
<keyword evidence="4 6" id="KW-0808">Transferase</keyword>
<dbReference type="InterPro" id="IPR000878">
    <property type="entry name" value="4pyrrol_Mease"/>
</dbReference>
<protein>
    <recommendedName>
        <fullName evidence="6">Ribosomal RNA small subunit methyltransferase I</fullName>
        <ecNumber evidence="6">2.1.1.198</ecNumber>
    </recommendedName>
    <alternativeName>
        <fullName evidence="6">16S rRNA 2'-O-ribose C1402 methyltransferase</fullName>
    </alternativeName>
    <alternativeName>
        <fullName evidence="6">rRNA (cytidine-2'-O-)-methyltransferase RsmI</fullName>
    </alternativeName>
</protein>
<dbReference type="PANTHER" id="PTHR46111:SF1">
    <property type="entry name" value="RIBOSOMAL RNA SMALL SUBUNIT METHYLTRANSFERASE I"/>
    <property type="match status" value="1"/>
</dbReference>
<dbReference type="STRING" id="381764.Fnod_1330"/>
<keyword evidence="3 6" id="KW-0489">Methyltransferase</keyword>
<evidence type="ECO:0000313" key="9">
    <source>
        <dbReference type="Proteomes" id="UP000002415"/>
    </source>
</evidence>
<dbReference type="Gene3D" id="3.30.950.10">
    <property type="entry name" value="Methyltransferase, Cobalt-precorrin-4 Transmethylase, Domain 2"/>
    <property type="match status" value="1"/>
</dbReference>
<accession>A7HMP4</accession>
<dbReference type="InterPro" id="IPR014776">
    <property type="entry name" value="4pyrrole_Mease_sub2"/>
</dbReference>
<dbReference type="Proteomes" id="UP000002415">
    <property type="component" value="Chromosome"/>
</dbReference>
<organism evidence="8 9">
    <name type="scientific">Fervidobacterium nodosum (strain ATCC 35602 / DSM 5306 / Rt17-B1)</name>
    <dbReference type="NCBI Taxonomy" id="381764"/>
    <lineage>
        <taxon>Bacteria</taxon>
        <taxon>Thermotogati</taxon>
        <taxon>Thermotogota</taxon>
        <taxon>Thermotogae</taxon>
        <taxon>Thermotogales</taxon>
        <taxon>Fervidobacteriaceae</taxon>
        <taxon>Fervidobacterium</taxon>
    </lineage>
</organism>
<dbReference type="Gene3D" id="3.40.1010.10">
    <property type="entry name" value="Cobalt-precorrin-4 Transmethylase, Domain 1"/>
    <property type="match status" value="1"/>
</dbReference>
<evidence type="ECO:0000256" key="4">
    <source>
        <dbReference type="ARBA" id="ARBA00022679"/>
    </source>
</evidence>
<evidence type="ECO:0000256" key="6">
    <source>
        <dbReference type="HAMAP-Rule" id="MF_01877"/>
    </source>
</evidence>
<dbReference type="SUPFAM" id="SSF53790">
    <property type="entry name" value="Tetrapyrrole methylase"/>
    <property type="match status" value="1"/>
</dbReference>
<gene>
    <name evidence="6" type="primary">rsmI</name>
    <name evidence="8" type="ordered locus">Fnod_1330</name>
</gene>
<reference evidence="8 9" key="2">
    <citation type="journal article" date="2009" name="Proc. Natl. Acad. Sci. U.S.A.">
        <title>On the chimeric nature, thermophilic origin, and phylogenetic placement of the Thermotogales.</title>
        <authorList>
            <person name="Zhaxybayeva O."/>
            <person name="Swithers K.S."/>
            <person name="Lapierre P."/>
            <person name="Fournier G.P."/>
            <person name="Bickhart D.M."/>
            <person name="DeBoy R.T."/>
            <person name="Nelson K.E."/>
            <person name="Nesbo C.L."/>
            <person name="Doolittle W.F."/>
            <person name="Gogarten J.P."/>
            <person name="Noll K.M."/>
        </authorList>
    </citation>
    <scope>NUCLEOTIDE SEQUENCE [LARGE SCALE GENOMIC DNA]</scope>
    <source>
        <strain evidence="9">ATCC 35602 / DSM 5306 / Rt17-B1</strain>
    </source>
</reference>
<dbReference type="InterPro" id="IPR035996">
    <property type="entry name" value="4pyrrol_Methylase_sf"/>
</dbReference>
<keyword evidence="5 6" id="KW-0949">S-adenosyl-L-methionine</keyword>
<comment type="subcellular location">
    <subcellularLocation>
        <location evidence="6">Cytoplasm</location>
    </subcellularLocation>
</comment>
<dbReference type="KEGG" id="fno:Fnod_1330"/>
<dbReference type="Pfam" id="PF00590">
    <property type="entry name" value="TP_methylase"/>
    <property type="match status" value="1"/>
</dbReference>
<feature type="domain" description="Tetrapyrrole methylase" evidence="7">
    <location>
        <begin position="13"/>
        <end position="214"/>
    </location>
</feature>
<dbReference type="NCBIfam" id="TIGR00096">
    <property type="entry name" value="16S rRNA (cytidine(1402)-2'-O)-methyltransferase"/>
    <property type="match status" value="1"/>
</dbReference>
<comment type="catalytic activity">
    <reaction evidence="6">
        <text>cytidine(1402) in 16S rRNA + S-adenosyl-L-methionine = 2'-O-methylcytidine(1402) in 16S rRNA + S-adenosyl-L-homocysteine + H(+)</text>
        <dbReference type="Rhea" id="RHEA:42924"/>
        <dbReference type="Rhea" id="RHEA-COMP:10285"/>
        <dbReference type="Rhea" id="RHEA-COMP:10286"/>
        <dbReference type="ChEBI" id="CHEBI:15378"/>
        <dbReference type="ChEBI" id="CHEBI:57856"/>
        <dbReference type="ChEBI" id="CHEBI:59789"/>
        <dbReference type="ChEBI" id="CHEBI:74495"/>
        <dbReference type="ChEBI" id="CHEBI:82748"/>
        <dbReference type="EC" id="2.1.1.198"/>
    </reaction>
</comment>
<reference evidence="8 9" key="1">
    <citation type="submission" date="2007-07" db="EMBL/GenBank/DDBJ databases">
        <title>Complete sequence of Fervidobacterium nodosum Rt17-B1.</title>
        <authorList>
            <consortium name="US DOE Joint Genome Institute"/>
            <person name="Copeland A."/>
            <person name="Lucas S."/>
            <person name="Lapidus A."/>
            <person name="Barry K."/>
            <person name="Glavina del Rio T."/>
            <person name="Dalin E."/>
            <person name="Tice H."/>
            <person name="Pitluck S."/>
            <person name="Saunders E."/>
            <person name="Brettin T."/>
            <person name="Bruce D."/>
            <person name="Detter J.C."/>
            <person name="Han C."/>
            <person name="Schmutz J."/>
            <person name="Larimer F."/>
            <person name="Land M."/>
            <person name="Hauser L."/>
            <person name="Kyrpides N."/>
            <person name="Mikhailova N."/>
            <person name="Nelson K."/>
            <person name="Gogarten J.P."/>
            <person name="Noll K."/>
            <person name="Richardson P."/>
        </authorList>
    </citation>
    <scope>NUCLEOTIDE SEQUENCE [LARGE SCALE GENOMIC DNA]</scope>
    <source>
        <strain evidence="9">ATCC 35602 / DSM 5306 / Rt17-B1</strain>
    </source>
</reference>
<dbReference type="PIRSF" id="PIRSF005917">
    <property type="entry name" value="MTase_YraL"/>
    <property type="match status" value="1"/>
</dbReference>
<dbReference type="eggNOG" id="COG0313">
    <property type="taxonomic scope" value="Bacteria"/>
</dbReference>
<keyword evidence="9" id="KW-1185">Reference proteome</keyword>
<dbReference type="InterPro" id="IPR008189">
    <property type="entry name" value="rRNA_ssu_MeTfrase_I"/>
</dbReference>
<sequence length="247" mass="28067">MVNKSENNKEYGMLYIVGTPIGNLKDITFRALEVLKDVDIVIAEDTRRTKSLLQYFGIEKYIESFNEHNSYKKIDKIIEIIKSGKKVAQVSDAGMPVISDPGYNLVKRCHEKGIKVEVIPGPSALTSAVAVSGFRGTHFYFIGFMPKDKNRRRLLRKLEQVRNLGLIESFVFFESPERLLKTLEDIKSILGSCEVFIARELTKFYEEHYFGTIEGALEKFKNVKGELTVIVKLNSNEGNEESDDGDK</sequence>
<dbReference type="CDD" id="cd11648">
    <property type="entry name" value="RsmI"/>
    <property type="match status" value="1"/>
</dbReference>
<dbReference type="AlphaFoldDB" id="A7HMP4"/>
<dbReference type="GO" id="GO:0070677">
    <property type="term" value="F:rRNA (cytosine-2'-O-)-methyltransferase activity"/>
    <property type="evidence" value="ECO:0007669"/>
    <property type="project" value="UniProtKB-UniRule"/>
</dbReference>
<dbReference type="PROSITE" id="PS01296">
    <property type="entry name" value="RSMI"/>
    <property type="match status" value="1"/>
</dbReference>
<name>A7HMP4_FERNB</name>
<dbReference type="EC" id="2.1.1.198" evidence="6"/>
<evidence type="ECO:0000313" key="8">
    <source>
        <dbReference type="EMBL" id="ABS61177.1"/>
    </source>
</evidence>
<evidence type="ECO:0000256" key="1">
    <source>
        <dbReference type="ARBA" id="ARBA00022490"/>
    </source>
</evidence>
<keyword evidence="1 6" id="KW-0963">Cytoplasm</keyword>
<evidence type="ECO:0000259" key="7">
    <source>
        <dbReference type="Pfam" id="PF00590"/>
    </source>
</evidence>
<comment type="similarity">
    <text evidence="6">Belongs to the methyltransferase superfamily. RsmI family.</text>
</comment>
<dbReference type="PANTHER" id="PTHR46111">
    <property type="entry name" value="RIBOSOMAL RNA SMALL SUBUNIT METHYLTRANSFERASE I"/>
    <property type="match status" value="1"/>
</dbReference>
<evidence type="ECO:0000256" key="5">
    <source>
        <dbReference type="ARBA" id="ARBA00022691"/>
    </source>
</evidence>
<dbReference type="InterPro" id="IPR014777">
    <property type="entry name" value="4pyrrole_Mease_sub1"/>
</dbReference>
<dbReference type="HAMAP" id="MF_01877">
    <property type="entry name" value="16SrRNA_methyltr_I"/>
    <property type="match status" value="1"/>
</dbReference>
<proteinExistence type="inferred from homology"/>
<dbReference type="HOGENOM" id="CLU_044779_4_0_0"/>
<dbReference type="FunFam" id="3.40.1010.10:FF:000002">
    <property type="entry name" value="Ribosomal RNA small subunit methyltransferase I"/>
    <property type="match status" value="1"/>
</dbReference>